<evidence type="ECO:0000313" key="5">
    <source>
        <dbReference type="EMBL" id="KAK7137288.1"/>
    </source>
</evidence>
<feature type="signal peptide" evidence="2">
    <location>
        <begin position="1"/>
        <end position="19"/>
    </location>
</feature>
<evidence type="ECO:0000256" key="2">
    <source>
        <dbReference type="SAM" id="SignalP"/>
    </source>
</evidence>
<dbReference type="SUPFAM" id="SSF48726">
    <property type="entry name" value="Immunoglobulin"/>
    <property type="match status" value="1"/>
</dbReference>
<gene>
    <name evidence="5" type="ORF">R3I93_017390</name>
</gene>
<dbReference type="AlphaFoldDB" id="A0AAN9CLS5"/>
<keyword evidence="1" id="KW-0812">Transmembrane</keyword>
<name>A0AAN9CLS5_9TELE</name>
<keyword evidence="2" id="KW-0732">Signal</keyword>
<dbReference type="Pfam" id="PF07686">
    <property type="entry name" value="V-set"/>
    <property type="match status" value="1"/>
</dbReference>
<dbReference type="CDD" id="cd00099">
    <property type="entry name" value="IgV"/>
    <property type="match status" value="1"/>
</dbReference>
<feature type="domain" description="Immunoglobulin" evidence="4">
    <location>
        <begin position="20"/>
        <end position="119"/>
    </location>
</feature>
<evidence type="ECO:0000259" key="3">
    <source>
        <dbReference type="SMART" id="SM00408"/>
    </source>
</evidence>
<feature type="domain" description="Immunoglobulin subtype 2" evidence="3">
    <location>
        <begin position="26"/>
        <end position="108"/>
    </location>
</feature>
<evidence type="ECO:0008006" key="7">
    <source>
        <dbReference type="Google" id="ProtNLM"/>
    </source>
</evidence>
<accession>A0AAN9CLS5</accession>
<dbReference type="SMART" id="SM00409">
    <property type="entry name" value="IG"/>
    <property type="match status" value="1"/>
</dbReference>
<keyword evidence="1" id="KW-0472">Membrane</keyword>
<reference evidence="5 6" key="1">
    <citation type="submission" date="2024-02" db="EMBL/GenBank/DDBJ databases">
        <title>Chromosome-level genome assembly of the Eurasian Minnow (Phoxinus phoxinus).</title>
        <authorList>
            <person name="Oriowo T.O."/>
            <person name="Martin S."/>
            <person name="Stange M."/>
            <person name="Chrysostomakis Y."/>
            <person name="Brown T."/>
            <person name="Winkler S."/>
            <person name="Kukowka S."/>
            <person name="Myers E.W."/>
            <person name="Bohne A."/>
        </authorList>
    </citation>
    <scope>NUCLEOTIDE SEQUENCE [LARGE SCALE GENOMIC DNA]</scope>
    <source>
        <strain evidence="5">ZFMK-TIS-60720</strain>
        <tissue evidence="5">Whole Organism</tissue>
    </source>
</reference>
<evidence type="ECO:0000259" key="4">
    <source>
        <dbReference type="SMART" id="SM00409"/>
    </source>
</evidence>
<keyword evidence="1" id="KW-1133">Transmembrane helix</keyword>
<proteinExistence type="predicted"/>
<dbReference type="InterPro" id="IPR036179">
    <property type="entry name" value="Ig-like_dom_sf"/>
</dbReference>
<dbReference type="Proteomes" id="UP001364617">
    <property type="component" value="Unassembled WGS sequence"/>
</dbReference>
<organism evidence="5 6">
    <name type="scientific">Phoxinus phoxinus</name>
    <name type="common">Eurasian minnow</name>
    <dbReference type="NCBI Taxonomy" id="58324"/>
    <lineage>
        <taxon>Eukaryota</taxon>
        <taxon>Metazoa</taxon>
        <taxon>Chordata</taxon>
        <taxon>Craniata</taxon>
        <taxon>Vertebrata</taxon>
        <taxon>Euteleostomi</taxon>
        <taxon>Actinopterygii</taxon>
        <taxon>Neopterygii</taxon>
        <taxon>Teleostei</taxon>
        <taxon>Ostariophysi</taxon>
        <taxon>Cypriniformes</taxon>
        <taxon>Leuciscidae</taxon>
        <taxon>Phoxininae</taxon>
        <taxon>Phoxinus</taxon>
    </lineage>
</organism>
<dbReference type="InterPro" id="IPR003599">
    <property type="entry name" value="Ig_sub"/>
</dbReference>
<dbReference type="SMART" id="SM00408">
    <property type="entry name" value="IGc2"/>
    <property type="match status" value="1"/>
</dbReference>
<sequence>MKIIQLQIYLFMLYQATESLTNTPVTLGSDVIINCDLDIEEIYWYKQKLPDPPVWILRTYSSAVEGGDYGNIISKHKYSVKTNSRLSIKNITIDELGVYYCVKTSKPLKFSNGTKIYISDFVHKNITDSVHRNQTDDAPQHQIWRNMTIISILINVLLTIAVIGLVKSCIATRRSKNTSEKPQSTTAAQYTNDPQYAEVDFAKRSRRNRPCPDQTTYSFLQPVKAV</sequence>
<feature type="chain" id="PRO_5042922635" description="Ig-like domain-containing protein" evidence="2">
    <location>
        <begin position="20"/>
        <end position="226"/>
    </location>
</feature>
<keyword evidence="6" id="KW-1185">Reference proteome</keyword>
<evidence type="ECO:0000313" key="6">
    <source>
        <dbReference type="Proteomes" id="UP001364617"/>
    </source>
</evidence>
<dbReference type="InterPro" id="IPR013783">
    <property type="entry name" value="Ig-like_fold"/>
</dbReference>
<protein>
    <recommendedName>
        <fullName evidence="7">Ig-like domain-containing protein</fullName>
    </recommendedName>
</protein>
<dbReference type="InterPro" id="IPR003598">
    <property type="entry name" value="Ig_sub2"/>
</dbReference>
<feature type="transmembrane region" description="Helical" evidence="1">
    <location>
        <begin position="143"/>
        <end position="166"/>
    </location>
</feature>
<evidence type="ECO:0000256" key="1">
    <source>
        <dbReference type="SAM" id="Phobius"/>
    </source>
</evidence>
<dbReference type="InterPro" id="IPR013106">
    <property type="entry name" value="Ig_V-set"/>
</dbReference>
<comment type="caution">
    <text evidence="5">The sequence shown here is derived from an EMBL/GenBank/DDBJ whole genome shotgun (WGS) entry which is preliminary data.</text>
</comment>
<dbReference type="Gene3D" id="2.60.40.10">
    <property type="entry name" value="Immunoglobulins"/>
    <property type="match status" value="1"/>
</dbReference>
<dbReference type="EMBL" id="JAYKXH010000018">
    <property type="protein sequence ID" value="KAK7137288.1"/>
    <property type="molecule type" value="Genomic_DNA"/>
</dbReference>